<gene>
    <name evidence="5 10" type="primary">lysA</name>
    <name evidence="10" type="ORF">ACFOPQ_00530</name>
</gene>
<feature type="modified residue" description="N6-(pyridoxal phosphate)lysine" evidence="5">
    <location>
        <position position="47"/>
    </location>
</feature>
<dbReference type="PANTHER" id="PTHR43727">
    <property type="entry name" value="DIAMINOPIMELATE DECARBOXYLASE"/>
    <property type="match status" value="1"/>
</dbReference>
<keyword evidence="5 7" id="KW-0457">Lysine biosynthesis</keyword>
<proteinExistence type="inferred from homology"/>
<dbReference type="SUPFAM" id="SSF50621">
    <property type="entry name" value="Alanine racemase C-terminal domain-like"/>
    <property type="match status" value="1"/>
</dbReference>
<evidence type="ECO:0000256" key="2">
    <source>
        <dbReference type="ARBA" id="ARBA00022793"/>
    </source>
</evidence>
<dbReference type="InterPro" id="IPR029066">
    <property type="entry name" value="PLP-binding_barrel"/>
</dbReference>
<comment type="pathway">
    <text evidence="5 7">Amino-acid biosynthesis; L-lysine biosynthesis via DAP pathway; L-lysine from DL-2,6-diaminopimelate: step 1/1.</text>
</comment>
<dbReference type="EMBL" id="JBHRZF010000005">
    <property type="protein sequence ID" value="MFC3859257.1"/>
    <property type="molecule type" value="Genomic_DNA"/>
</dbReference>
<feature type="binding site" evidence="5">
    <location>
        <position position="337"/>
    </location>
    <ligand>
        <name>substrate</name>
    </ligand>
</feature>
<feature type="binding site" evidence="5">
    <location>
        <position position="244"/>
    </location>
    <ligand>
        <name>substrate</name>
    </ligand>
</feature>
<evidence type="ECO:0000259" key="8">
    <source>
        <dbReference type="Pfam" id="PF00278"/>
    </source>
</evidence>
<dbReference type="Pfam" id="PF00278">
    <property type="entry name" value="Orn_DAP_Arg_deC"/>
    <property type="match status" value="1"/>
</dbReference>
<comment type="cofactor">
    <cofactor evidence="1 5 7">
        <name>pyridoxal 5'-phosphate</name>
        <dbReference type="ChEBI" id="CHEBI:597326"/>
    </cofactor>
</comment>
<comment type="function">
    <text evidence="5">Specifically catalyzes the decarboxylation of meso-diaminopimelate (meso-DAP) to L-lysine.</text>
</comment>
<dbReference type="InterPro" id="IPR009006">
    <property type="entry name" value="Ala_racemase/Decarboxylase_C"/>
</dbReference>
<dbReference type="SUPFAM" id="SSF51419">
    <property type="entry name" value="PLP-binding barrel"/>
    <property type="match status" value="1"/>
</dbReference>
<feature type="binding site" evidence="5">
    <location>
        <position position="213"/>
    </location>
    <ligand>
        <name>pyridoxal 5'-phosphate</name>
        <dbReference type="ChEBI" id="CHEBI:597326"/>
    </ligand>
</feature>
<dbReference type="InterPro" id="IPR022643">
    <property type="entry name" value="De-COase2_C"/>
</dbReference>
<comment type="subunit">
    <text evidence="5">Homodimer.</text>
</comment>
<comment type="similarity">
    <text evidence="5">Belongs to the Orn/Lys/Arg decarboxylase class-II family. LysA subfamily.</text>
</comment>
<dbReference type="Gene3D" id="3.20.20.10">
    <property type="entry name" value="Alanine racemase"/>
    <property type="match status" value="1"/>
</dbReference>
<reference evidence="11" key="1">
    <citation type="journal article" date="2019" name="Int. J. Syst. Evol. Microbiol.">
        <title>The Global Catalogue of Microorganisms (GCM) 10K type strain sequencing project: providing services to taxonomists for standard genome sequencing and annotation.</title>
        <authorList>
            <consortium name="The Broad Institute Genomics Platform"/>
            <consortium name="The Broad Institute Genome Sequencing Center for Infectious Disease"/>
            <person name="Wu L."/>
            <person name="Ma J."/>
        </authorList>
    </citation>
    <scope>NUCLEOTIDE SEQUENCE [LARGE SCALE GENOMIC DNA]</scope>
    <source>
        <strain evidence="11">CCTCC AB 2013263</strain>
    </source>
</reference>
<feature type="binding site" evidence="5">
    <location>
        <begin position="241"/>
        <end position="244"/>
    </location>
    <ligand>
        <name>pyridoxal 5'-phosphate</name>
        <dbReference type="ChEBI" id="CHEBI:597326"/>
    </ligand>
</feature>
<evidence type="ECO:0000259" key="9">
    <source>
        <dbReference type="Pfam" id="PF02784"/>
    </source>
</evidence>
<dbReference type="Proteomes" id="UP001595748">
    <property type="component" value="Unassembled WGS sequence"/>
</dbReference>
<dbReference type="InterPro" id="IPR000183">
    <property type="entry name" value="Orn/DAP/Arg_de-COase"/>
</dbReference>
<evidence type="ECO:0000256" key="6">
    <source>
        <dbReference type="NCBIfam" id="TIGR01048"/>
    </source>
</evidence>
<feature type="binding site" evidence="5">
    <location>
        <position position="279"/>
    </location>
    <ligand>
        <name>substrate</name>
    </ligand>
</feature>
<keyword evidence="5" id="KW-0028">Amino-acid biosynthesis</keyword>
<evidence type="ECO:0000313" key="11">
    <source>
        <dbReference type="Proteomes" id="UP001595748"/>
    </source>
</evidence>
<keyword evidence="3 5" id="KW-0663">Pyridoxal phosphate</keyword>
<evidence type="ECO:0000313" key="10">
    <source>
        <dbReference type="EMBL" id="MFC3859257.1"/>
    </source>
</evidence>
<evidence type="ECO:0000256" key="3">
    <source>
        <dbReference type="ARBA" id="ARBA00022898"/>
    </source>
</evidence>
<feature type="binding site" evidence="5">
    <location>
        <position position="283"/>
    </location>
    <ligand>
        <name>substrate</name>
    </ligand>
</feature>
<evidence type="ECO:0000256" key="1">
    <source>
        <dbReference type="ARBA" id="ARBA00001933"/>
    </source>
</evidence>
<dbReference type="Pfam" id="PF02784">
    <property type="entry name" value="Orn_Arg_deC_N"/>
    <property type="match status" value="1"/>
</dbReference>
<feature type="binding site" evidence="5">
    <location>
        <position position="337"/>
    </location>
    <ligand>
        <name>pyridoxal 5'-phosphate</name>
        <dbReference type="ChEBI" id="CHEBI:597326"/>
    </ligand>
</feature>
<evidence type="ECO:0000256" key="7">
    <source>
        <dbReference type="RuleBase" id="RU003738"/>
    </source>
</evidence>
<feature type="domain" description="Orn/DAP/Arg decarboxylase 2 N-terminal" evidence="9">
    <location>
        <begin position="26"/>
        <end position="248"/>
    </location>
</feature>
<dbReference type="PROSITE" id="PS00878">
    <property type="entry name" value="ODR_DC_2_1"/>
    <property type="match status" value="1"/>
</dbReference>
<dbReference type="PRINTS" id="PR01181">
    <property type="entry name" value="DAPDCRBXLASE"/>
</dbReference>
<evidence type="ECO:0000256" key="5">
    <source>
        <dbReference type="HAMAP-Rule" id="MF_02120"/>
    </source>
</evidence>
<feature type="domain" description="Orn/DAP/Arg decarboxylase 2 C-terminal" evidence="8">
    <location>
        <begin position="19"/>
        <end position="335"/>
    </location>
</feature>
<name>A0ABV8A3Z1_9DEIO</name>
<dbReference type="PANTHER" id="PTHR43727:SF2">
    <property type="entry name" value="GROUP IV DECARBOXYLASE"/>
    <property type="match status" value="1"/>
</dbReference>
<dbReference type="InterPro" id="IPR022644">
    <property type="entry name" value="De-COase2_N"/>
</dbReference>
<dbReference type="CDD" id="cd06828">
    <property type="entry name" value="PLPDE_III_DapDC"/>
    <property type="match status" value="1"/>
</dbReference>
<dbReference type="GO" id="GO:0008836">
    <property type="term" value="F:diaminopimelate decarboxylase activity"/>
    <property type="evidence" value="ECO:0007669"/>
    <property type="project" value="UniProtKB-EC"/>
</dbReference>
<dbReference type="EC" id="4.1.1.20" evidence="5 6"/>
<evidence type="ECO:0000256" key="4">
    <source>
        <dbReference type="ARBA" id="ARBA00023239"/>
    </source>
</evidence>
<dbReference type="NCBIfam" id="TIGR01048">
    <property type="entry name" value="lysA"/>
    <property type="match status" value="1"/>
</dbReference>
<dbReference type="InterPro" id="IPR022653">
    <property type="entry name" value="De-COase2_pyr-phos_BS"/>
</dbReference>
<comment type="catalytic activity">
    <reaction evidence="5 7">
        <text>meso-2,6-diaminopimelate + H(+) = L-lysine + CO2</text>
        <dbReference type="Rhea" id="RHEA:15101"/>
        <dbReference type="ChEBI" id="CHEBI:15378"/>
        <dbReference type="ChEBI" id="CHEBI:16526"/>
        <dbReference type="ChEBI" id="CHEBI:32551"/>
        <dbReference type="ChEBI" id="CHEBI:57791"/>
        <dbReference type="EC" id="4.1.1.20"/>
    </reaction>
</comment>
<dbReference type="InterPro" id="IPR002986">
    <property type="entry name" value="DAP_deCOOHase_LysA"/>
</dbReference>
<dbReference type="RefSeq" id="WP_380075422.1">
    <property type="nucleotide sequence ID" value="NZ_JBHRZF010000005.1"/>
</dbReference>
<protein>
    <recommendedName>
        <fullName evidence="5 6">Diaminopimelate decarboxylase</fullName>
        <shortName evidence="5">DAP decarboxylase</shortName>
        <shortName evidence="5">DAPDC</shortName>
        <ecNumber evidence="5 6">4.1.1.20</ecNumber>
    </recommendedName>
</protein>
<dbReference type="PRINTS" id="PR01179">
    <property type="entry name" value="ODADCRBXLASE"/>
</dbReference>
<feature type="binding site" evidence="5">
    <location>
        <position position="309"/>
    </location>
    <ligand>
        <name>substrate</name>
    </ligand>
</feature>
<organism evidence="10 11">
    <name type="scientific">Deinococcus antarcticus</name>
    <dbReference type="NCBI Taxonomy" id="1298767"/>
    <lineage>
        <taxon>Bacteria</taxon>
        <taxon>Thermotogati</taxon>
        <taxon>Deinococcota</taxon>
        <taxon>Deinococci</taxon>
        <taxon>Deinococcales</taxon>
        <taxon>Deinococcaceae</taxon>
        <taxon>Deinococcus</taxon>
    </lineage>
</organism>
<keyword evidence="11" id="KW-1185">Reference proteome</keyword>
<sequence>MLSPDLLHEAADRFGTPLYVYDAAELDAALGRVMAAFGEARVFFAVKANSNLGVLRRVADAGLGFDCVSYGELCRAEFLGVPGERVISNGPAKSQEEYDLGARLGVTFIVDRVDEVGLLPPRSRALVRVNPALQISTHDHLATGSAASKFGVTPEQVPGVLGALRDGGHRALGLHVHIGSAIRDAQDFTAAYERLSELRGQTGPLEVFDAGGGWGLGADLAGIAREARHAAAVFDAQLWVEPGRYLVAQAGVLLTQVIGTKCTGRNFCLVDAGMTELIRPMMYGAAHPLTPLWQREPVEAWDVAGPACESGDLLARGVPLPQPRRGDLLVVGEAGAYGAAMSSQYLTRSRPAEVLFGNGEWRVLRRRETPEDIWQAELPGRFSPHER</sequence>
<accession>A0ABV8A3Z1</accession>
<keyword evidence="2 5" id="KW-0210">Decarboxylase</keyword>
<comment type="caution">
    <text evidence="10">The sequence shown here is derived from an EMBL/GenBank/DDBJ whole genome shotgun (WGS) entry which is preliminary data.</text>
</comment>
<dbReference type="Gene3D" id="2.40.37.10">
    <property type="entry name" value="Lyase, Ornithine Decarboxylase, Chain A, domain 1"/>
    <property type="match status" value="1"/>
</dbReference>
<dbReference type="HAMAP" id="MF_02120">
    <property type="entry name" value="LysA"/>
    <property type="match status" value="1"/>
</dbReference>
<keyword evidence="4 5" id="KW-0456">Lyase</keyword>